<dbReference type="AlphaFoldDB" id="A0A9P9DNI2"/>
<proteinExistence type="predicted"/>
<name>A0A9P9DNI2_9HYPO</name>
<dbReference type="EMBL" id="JAGMUU010000026">
    <property type="protein sequence ID" value="KAH7122172.1"/>
    <property type="molecule type" value="Genomic_DNA"/>
</dbReference>
<reference evidence="1" key="1">
    <citation type="journal article" date="2021" name="Nat. Commun.">
        <title>Genetic determinants of endophytism in the Arabidopsis root mycobiome.</title>
        <authorList>
            <person name="Mesny F."/>
            <person name="Miyauchi S."/>
            <person name="Thiergart T."/>
            <person name="Pickel B."/>
            <person name="Atanasova L."/>
            <person name="Karlsson M."/>
            <person name="Huettel B."/>
            <person name="Barry K.W."/>
            <person name="Haridas S."/>
            <person name="Chen C."/>
            <person name="Bauer D."/>
            <person name="Andreopoulos W."/>
            <person name="Pangilinan J."/>
            <person name="LaButti K."/>
            <person name="Riley R."/>
            <person name="Lipzen A."/>
            <person name="Clum A."/>
            <person name="Drula E."/>
            <person name="Henrissat B."/>
            <person name="Kohler A."/>
            <person name="Grigoriev I.V."/>
            <person name="Martin F.M."/>
            <person name="Hacquard S."/>
        </authorList>
    </citation>
    <scope>NUCLEOTIDE SEQUENCE</scope>
    <source>
        <strain evidence="1">MPI-CAGE-AT-0021</strain>
    </source>
</reference>
<accession>A0A9P9DNI2</accession>
<dbReference type="Proteomes" id="UP000717696">
    <property type="component" value="Unassembled WGS sequence"/>
</dbReference>
<gene>
    <name evidence="1" type="ORF">B0J13DRAFT_567070</name>
</gene>
<sequence>MLVLKVMAEDFTRLLGTPTREIPTYWTLGDEFSLWSGVTTLKPRCVVENELDRPYQVVRKLRLLDCDERQYGGRLINKISRLPPTVSVRIWIQNVTAIEQHVDAQVALMWECLCFRTQPGPSVLGSELDSHGRRGAM</sequence>
<comment type="caution">
    <text evidence="1">The sequence shown here is derived from an EMBL/GenBank/DDBJ whole genome shotgun (WGS) entry which is preliminary data.</text>
</comment>
<evidence type="ECO:0000313" key="2">
    <source>
        <dbReference type="Proteomes" id="UP000717696"/>
    </source>
</evidence>
<evidence type="ECO:0000313" key="1">
    <source>
        <dbReference type="EMBL" id="KAH7122172.1"/>
    </source>
</evidence>
<protein>
    <submittedName>
        <fullName evidence="1">Uncharacterized protein</fullName>
    </submittedName>
</protein>
<organism evidence="1 2">
    <name type="scientific">Dactylonectria estremocensis</name>
    <dbReference type="NCBI Taxonomy" id="1079267"/>
    <lineage>
        <taxon>Eukaryota</taxon>
        <taxon>Fungi</taxon>
        <taxon>Dikarya</taxon>
        <taxon>Ascomycota</taxon>
        <taxon>Pezizomycotina</taxon>
        <taxon>Sordariomycetes</taxon>
        <taxon>Hypocreomycetidae</taxon>
        <taxon>Hypocreales</taxon>
        <taxon>Nectriaceae</taxon>
        <taxon>Dactylonectria</taxon>
    </lineage>
</organism>
<keyword evidence="2" id="KW-1185">Reference proteome</keyword>